<sequence length="157" mass="18669">MPQNSENDYHFRNNPFNNQTPSLKINYWYVSTVFHSRLLYFLQYNRSLNAFSTKLEQKRRGKTSSYSKSTRAIRRNANRKLNLNLNHGKLESETNFRRRVIKRLQEIQTTGTIILPEEPYFINFLCYDVLYARGLEKPELADSDVPGEPQKYIIRDV</sequence>
<proteinExistence type="predicted"/>
<evidence type="ECO:0000313" key="1">
    <source>
        <dbReference type="EMBL" id="GME75003.1"/>
    </source>
</evidence>
<accession>A0ACB5SWT1</accession>
<comment type="caution">
    <text evidence="1">The sequence shown here is derived from an EMBL/GenBank/DDBJ whole genome shotgun (WGS) entry which is preliminary data.</text>
</comment>
<protein>
    <submittedName>
        <fullName evidence="1">Unnamed protein product</fullName>
    </submittedName>
</protein>
<reference evidence="1" key="1">
    <citation type="submission" date="2023-04" db="EMBL/GenBank/DDBJ databases">
        <title>Ambrosiozyma monospora NBRC 10751.</title>
        <authorList>
            <person name="Ichikawa N."/>
            <person name="Sato H."/>
            <person name="Tonouchi N."/>
        </authorList>
    </citation>
    <scope>NUCLEOTIDE SEQUENCE</scope>
    <source>
        <strain evidence="1">NBRC 10751</strain>
    </source>
</reference>
<organism evidence="1 2">
    <name type="scientific">Ambrosiozyma monospora</name>
    <name type="common">Yeast</name>
    <name type="synonym">Endomycopsis monosporus</name>
    <dbReference type="NCBI Taxonomy" id="43982"/>
    <lineage>
        <taxon>Eukaryota</taxon>
        <taxon>Fungi</taxon>
        <taxon>Dikarya</taxon>
        <taxon>Ascomycota</taxon>
        <taxon>Saccharomycotina</taxon>
        <taxon>Pichiomycetes</taxon>
        <taxon>Pichiales</taxon>
        <taxon>Pichiaceae</taxon>
        <taxon>Ambrosiozyma</taxon>
    </lineage>
</organism>
<dbReference type="Proteomes" id="UP001165064">
    <property type="component" value="Unassembled WGS sequence"/>
</dbReference>
<evidence type="ECO:0000313" key="2">
    <source>
        <dbReference type="Proteomes" id="UP001165064"/>
    </source>
</evidence>
<dbReference type="EMBL" id="BSXS01001079">
    <property type="protein sequence ID" value="GME75003.1"/>
    <property type="molecule type" value="Genomic_DNA"/>
</dbReference>
<name>A0ACB5SWT1_AMBMO</name>
<keyword evidence="2" id="KW-1185">Reference proteome</keyword>
<gene>
    <name evidence="1" type="ORF">Amon02_000198700</name>
</gene>